<feature type="domain" description="HTH marR-type" evidence="1">
    <location>
        <begin position="1"/>
        <end position="143"/>
    </location>
</feature>
<name>A0ABW7K2W8_9NOCA</name>
<evidence type="ECO:0000313" key="3">
    <source>
        <dbReference type="EMBL" id="MFH5240655.1"/>
    </source>
</evidence>
<sequence length="147" mass="16086">MSRSLPDRPANTAVLMREAFAVLNNVVLQRLAGQGHEVVRTAHGAVFQFLDDDGTTVSVLAERAGVSKQAMADLVLHLESHGYVTRNPDPTDGRAKLVLLTDLGNEVMKIAGAAVPEIETKLANLVGERRLKQLREDLQVIIDEHWS</sequence>
<accession>A0ABW7K2W8</accession>
<dbReference type="InterPro" id="IPR039422">
    <property type="entry name" value="MarR/SlyA-like"/>
</dbReference>
<reference evidence="4 5" key="1">
    <citation type="submission" date="2024-10" db="EMBL/GenBank/DDBJ databases">
        <authorList>
            <person name="Riesco R."/>
        </authorList>
    </citation>
    <scope>NUCLEOTIDE SEQUENCE [LARGE SCALE GENOMIC DNA]</scope>
    <source>
        <strain evidence="3 4">NCIMB 15448</strain>
        <strain evidence="2 5">NCIMB 15450</strain>
    </source>
</reference>
<organism evidence="2 5">
    <name type="scientific">Antrihabitans spumae</name>
    <dbReference type="NCBI Taxonomy" id="3373370"/>
    <lineage>
        <taxon>Bacteria</taxon>
        <taxon>Bacillati</taxon>
        <taxon>Actinomycetota</taxon>
        <taxon>Actinomycetes</taxon>
        <taxon>Mycobacteriales</taxon>
        <taxon>Nocardiaceae</taxon>
        <taxon>Antrihabitans</taxon>
    </lineage>
</organism>
<evidence type="ECO:0000313" key="2">
    <source>
        <dbReference type="EMBL" id="MFH5227760.1"/>
    </source>
</evidence>
<dbReference type="PROSITE" id="PS50995">
    <property type="entry name" value="HTH_MARR_2"/>
    <property type="match status" value="1"/>
</dbReference>
<dbReference type="EMBL" id="JBIMSP010000002">
    <property type="protein sequence ID" value="MFH5240655.1"/>
    <property type="molecule type" value="Genomic_DNA"/>
</dbReference>
<dbReference type="PANTHER" id="PTHR33164">
    <property type="entry name" value="TRANSCRIPTIONAL REGULATOR, MARR FAMILY"/>
    <property type="match status" value="1"/>
</dbReference>
<proteinExistence type="predicted"/>
<dbReference type="EMBL" id="JBIMSN010000016">
    <property type="protein sequence ID" value="MFH5227760.1"/>
    <property type="molecule type" value="Genomic_DNA"/>
</dbReference>
<dbReference type="SUPFAM" id="SSF46785">
    <property type="entry name" value="Winged helix' DNA-binding domain"/>
    <property type="match status" value="1"/>
</dbReference>
<dbReference type="Gene3D" id="1.10.10.10">
    <property type="entry name" value="Winged helix-like DNA-binding domain superfamily/Winged helix DNA-binding domain"/>
    <property type="match status" value="1"/>
</dbReference>
<dbReference type="Proteomes" id="UP001609219">
    <property type="component" value="Unassembled WGS sequence"/>
</dbReference>
<evidence type="ECO:0000313" key="4">
    <source>
        <dbReference type="Proteomes" id="UP001609176"/>
    </source>
</evidence>
<protein>
    <submittedName>
        <fullName evidence="2">MarR family winged helix-turn-helix transcriptional regulator</fullName>
    </submittedName>
</protein>
<dbReference type="InterPro" id="IPR000835">
    <property type="entry name" value="HTH_MarR-typ"/>
</dbReference>
<evidence type="ECO:0000313" key="5">
    <source>
        <dbReference type="Proteomes" id="UP001609219"/>
    </source>
</evidence>
<dbReference type="InterPro" id="IPR036388">
    <property type="entry name" value="WH-like_DNA-bd_sf"/>
</dbReference>
<comment type="caution">
    <text evidence="2">The sequence shown here is derived from an EMBL/GenBank/DDBJ whole genome shotgun (WGS) entry which is preliminary data.</text>
</comment>
<evidence type="ECO:0000259" key="1">
    <source>
        <dbReference type="PROSITE" id="PS50995"/>
    </source>
</evidence>
<dbReference type="RefSeq" id="WP_395123349.1">
    <property type="nucleotide sequence ID" value="NZ_JBIMSN010000016.1"/>
</dbReference>
<dbReference type="PANTHER" id="PTHR33164:SF99">
    <property type="entry name" value="MARR FAMILY REGULATORY PROTEIN"/>
    <property type="match status" value="1"/>
</dbReference>
<gene>
    <name evidence="3" type="ORF">ACHIPV_02005</name>
    <name evidence="2" type="ORF">ACHIRB_04040</name>
</gene>
<dbReference type="InterPro" id="IPR036390">
    <property type="entry name" value="WH_DNA-bd_sf"/>
</dbReference>
<keyword evidence="5" id="KW-1185">Reference proteome</keyword>
<dbReference type="SMART" id="SM00347">
    <property type="entry name" value="HTH_MARR"/>
    <property type="match status" value="1"/>
</dbReference>
<dbReference type="Proteomes" id="UP001609176">
    <property type="component" value="Unassembled WGS sequence"/>
</dbReference>
<dbReference type="Pfam" id="PF12802">
    <property type="entry name" value="MarR_2"/>
    <property type="match status" value="1"/>
</dbReference>